<dbReference type="Proteomes" id="UP000658258">
    <property type="component" value="Unassembled WGS sequence"/>
</dbReference>
<organism evidence="1 2">
    <name type="scientific">Roseivirga thermotolerans</name>
    <dbReference type="NCBI Taxonomy" id="1758176"/>
    <lineage>
        <taxon>Bacteria</taxon>
        <taxon>Pseudomonadati</taxon>
        <taxon>Bacteroidota</taxon>
        <taxon>Cytophagia</taxon>
        <taxon>Cytophagales</taxon>
        <taxon>Roseivirgaceae</taxon>
        <taxon>Roseivirga</taxon>
    </lineage>
</organism>
<accession>A0ABQ3I6M6</accession>
<gene>
    <name evidence="1" type="ORF">GCM10011340_16730</name>
</gene>
<evidence type="ECO:0000313" key="1">
    <source>
        <dbReference type="EMBL" id="GHE62231.1"/>
    </source>
</evidence>
<reference evidence="2" key="1">
    <citation type="journal article" date="2019" name="Int. J. Syst. Evol. Microbiol.">
        <title>The Global Catalogue of Microorganisms (GCM) 10K type strain sequencing project: providing services to taxonomists for standard genome sequencing and annotation.</title>
        <authorList>
            <consortium name="The Broad Institute Genomics Platform"/>
            <consortium name="The Broad Institute Genome Sequencing Center for Infectious Disease"/>
            <person name="Wu L."/>
            <person name="Ma J."/>
        </authorList>
    </citation>
    <scope>NUCLEOTIDE SEQUENCE [LARGE SCALE GENOMIC DNA]</scope>
    <source>
        <strain evidence="2">CGMCC 1.15111</strain>
    </source>
</reference>
<evidence type="ECO:0000313" key="2">
    <source>
        <dbReference type="Proteomes" id="UP000658258"/>
    </source>
</evidence>
<dbReference type="EMBL" id="BNAG01000002">
    <property type="protein sequence ID" value="GHE62231.1"/>
    <property type="molecule type" value="Genomic_DNA"/>
</dbReference>
<name>A0ABQ3I6M6_9BACT</name>
<keyword evidence="2" id="KW-1185">Reference proteome</keyword>
<proteinExistence type="predicted"/>
<protein>
    <submittedName>
        <fullName evidence="1">Uncharacterized protein</fullName>
    </submittedName>
</protein>
<comment type="caution">
    <text evidence="1">The sequence shown here is derived from an EMBL/GenBank/DDBJ whole genome shotgun (WGS) entry which is preliminary data.</text>
</comment>
<sequence length="99" mass="11141">MAALQSYGVTKVEELIVYDIKGSLDRAYEEALESDKLFDIEVPSAQLQTIKIFDADDNLVLSVVMEKDGVVEDEKAKKMLNRAEFLASYSNTSIYKLID</sequence>